<organism evidence="15 16">
    <name type="scientific">Coprobacter tertius</name>
    <dbReference type="NCBI Taxonomy" id="2944915"/>
    <lineage>
        <taxon>Bacteria</taxon>
        <taxon>Pseudomonadati</taxon>
        <taxon>Bacteroidota</taxon>
        <taxon>Bacteroidia</taxon>
        <taxon>Bacteroidales</taxon>
        <taxon>Barnesiellaceae</taxon>
        <taxon>Coprobacter</taxon>
    </lineage>
</organism>
<evidence type="ECO:0000256" key="7">
    <source>
        <dbReference type="ARBA" id="ARBA00022679"/>
    </source>
</evidence>
<name>A0ABT1MHF7_9BACT</name>
<evidence type="ECO:0000259" key="14">
    <source>
        <dbReference type="Pfam" id="PF00155"/>
    </source>
</evidence>
<evidence type="ECO:0000256" key="3">
    <source>
        <dbReference type="ARBA" id="ARBA00005189"/>
    </source>
</evidence>
<comment type="catalytic activity">
    <reaction evidence="12">
        <text>6-carboxyhexanoyl-[ACP] + L-alanine + H(+) = (8S)-8-amino-7-oxononanoate + holo-[ACP] + CO2</text>
        <dbReference type="Rhea" id="RHEA:42288"/>
        <dbReference type="Rhea" id="RHEA-COMP:9685"/>
        <dbReference type="Rhea" id="RHEA-COMP:9955"/>
        <dbReference type="ChEBI" id="CHEBI:15378"/>
        <dbReference type="ChEBI" id="CHEBI:16526"/>
        <dbReference type="ChEBI" id="CHEBI:57972"/>
        <dbReference type="ChEBI" id="CHEBI:64479"/>
        <dbReference type="ChEBI" id="CHEBI:78846"/>
        <dbReference type="ChEBI" id="CHEBI:149468"/>
        <dbReference type="EC" id="2.3.1.47"/>
    </reaction>
</comment>
<evidence type="ECO:0000256" key="6">
    <source>
        <dbReference type="ARBA" id="ARBA00013187"/>
    </source>
</evidence>
<dbReference type="Gene3D" id="3.40.640.10">
    <property type="entry name" value="Type I PLP-dependent aspartate aminotransferase-like (Major domain)"/>
    <property type="match status" value="1"/>
</dbReference>
<evidence type="ECO:0000256" key="8">
    <source>
        <dbReference type="ARBA" id="ARBA00022756"/>
    </source>
</evidence>
<dbReference type="PANTHER" id="PTHR13693">
    <property type="entry name" value="CLASS II AMINOTRANSFERASE/8-AMINO-7-OXONONANOATE SYNTHASE"/>
    <property type="match status" value="1"/>
</dbReference>
<comment type="pathway">
    <text evidence="3">Lipid metabolism.</text>
</comment>
<evidence type="ECO:0000256" key="1">
    <source>
        <dbReference type="ARBA" id="ARBA00001933"/>
    </source>
</evidence>
<comment type="subunit">
    <text evidence="5">Homodimer.</text>
</comment>
<evidence type="ECO:0000313" key="15">
    <source>
        <dbReference type="EMBL" id="MCP9612079.1"/>
    </source>
</evidence>
<accession>A0ABT1MHF7</accession>
<comment type="cofactor">
    <cofactor evidence="1 13">
        <name>pyridoxal 5'-phosphate</name>
        <dbReference type="ChEBI" id="CHEBI:597326"/>
    </cofactor>
</comment>
<dbReference type="RefSeq" id="WP_255027326.1">
    <property type="nucleotide sequence ID" value="NZ_JANDHW010000007.1"/>
</dbReference>
<gene>
    <name evidence="15" type="ORF">NMU02_08245</name>
</gene>
<dbReference type="InterPro" id="IPR004839">
    <property type="entry name" value="Aminotransferase_I/II_large"/>
</dbReference>
<comment type="similarity">
    <text evidence="4">Belongs to the class-II pyridoxal-phosphate-dependent aminotransferase family. BioF subfamily.</text>
</comment>
<dbReference type="InterPro" id="IPR001917">
    <property type="entry name" value="Aminotrans_II_pyridoxalP_BS"/>
</dbReference>
<dbReference type="EC" id="2.3.1.47" evidence="6"/>
<evidence type="ECO:0000256" key="2">
    <source>
        <dbReference type="ARBA" id="ARBA00004746"/>
    </source>
</evidence>
<dbReference type="EMBL" id="JANDHW010000007">
    <property type="protein sequence ID" value="MCP9612079.1"/>
    <property type="molecule type" value="Genomic_DNA"/>
</dbReference>
<evidence type="ECO:0000256" key="10">
    <source>
        <dbReference type="ARBA" id="ARBA00032610"/>
    </source>
</evidence>
<dbReference type="InterPro" id="IPR050087">
    <property type="entry name" value="AON_synthase_class-II"/>
</dbReference>
<comment type="caution">
    <text evidence="15">The sequence shown here is derived from an EMBL/GenBank/DDBJ whole genome shotgun (WGS) entry which is preliminary data.</text>
</comment>
<evidence type="ECO:0000256" key="11">
    <source>
        <dbReference type="ARBA" id="ARBA00033381"/>
    </source>
</evidence>
<dbReference type="Pfam" id="PF00155">
    <property type="entry name" value="Aminotran_1_2"/>
    <property type="match status" value="1"/>
</dbReference>
<reference evidence="15 16" key="1">
    <citation type="submission" date="2022-07" db="EMBL/GenBank/DDBJ databases">
        <title>Fecal culturing of patients with breast cancer.</title>
        <authorList>
            <person name="Teng N.M.Y."/>
            <person name="Kiu R."/>
            <person name="Evans R."/>
            <person name="Baker D.J."/>
            <person name="Zenner C."/>
            <person name="Robinson S.D."/>
            <person name="Hall L.J."/>
        </authorList>
    </citation>
    <scope>NUCLEOTIDE SEQUENCE [LARGE SCALE GENOMIC DNA]</scope>
    <source>
        <strain evidence="15 16">LH1063</strain>
    </source>
</reference>
<proteinExistence type="inferred from homology"/>
<evidence type="ECO:0000313" key="16">
    <source>
        <dbReference type="Proteomes" id="UP001205603"/>
    </source>
</evidence>
<feature type="domain" description="Aminotransferase class I/classII large" evidence="14">
    <location>
        <begin position="38"/>
        <end position="374"/>
    </location>
</feature>
<dbReference type="InterPro" id="IPR015421">
    <property type="entry name" value="PyrdxlP-dep_Trfase_major"/>
</dbReference>
<evidence type="ECO:0000256" key="5">
    <source>
        <dbReference type="ARBA" id="ARBA00011738"/>
    </source>
</evidence>
<evidence type="ECO:0000256" key="12">
    <source>
        <dbReference type="ARBA" id="ARBA00047715"/>
    </source>
</evidence>
<protein>
    <recommendedName>
        <fullName evidence="6">8-amino-7-oxononanoate synthase</fullName>
        <ecNumber evidence="6">2.3.1.47</ecNumber>
    </recommendedName>
    <alternativeName>
        <fullName evidence="10">7-keto-8-amino-pelargonic acid synthase</fullName>
    </alternativeName>
    <alternativeName>
        <fullName evidence="11">8-amino-7-ketopelargonate synthase</fullName>
    </alternativeName>
</protein>
<dbReference type="InterPro" id="IPR015422">
    <property type="entry name" value="PyrdxlP-dep_Trfase_small"/>
</dbReference>
<keyword evidence="8" id="KW-0093">Biotin biosynthesis</keyword>
<comment type="pathway">
    <text evidence="2">Cofactor biosynthesis; biotin biosynthesis.</text>
</comment>
<dbReference type="SUPFAM" id="SSF53383">
    <property type="entry name" value="PLP-dependent transferases"/>
    <property type="match status" value="1"/>
</dbReference>
<evidence type="ECO:0000256" key="9">
    <source>
        <dbReference type="ARBA" id="ARBA00022898"/>
    </source>
</evidence>
<dbReference type="Gene3D" id="3.90.1150.10">
    <property type="entry name" value="Aspartate Aminotransferase, domain 1"/>
    <property type="match status" value="1"/>
</dbReference>
<dbReference type="PROSITE" id="PS00599">
    <property type="entry name" value="AA_TRANSFER_CLASS_2"/>
    <property type="match status" value="1"/>
</dbReference>
<dbReference type="Proteomes" id="UP001205603">
    <property type="component" value="Unassembled WGS sequence"/>
</dbReference>
<keyword evidence="16" id="KW-1185">Reference proteome</keyword>
<dbReference type="PANTHER" id="PTHR13693:SF100">
    <property type="entry name" value="8-AMINO-7-OXONONANOATE SYNTHASE"/>
    <property type="match status" value="1"/>
</dbReference>
<evidence type="ECO:0000256" key="13">
    <source>
        <dbReference type="RuleBase" id="RU003693"/>
    </source>
</evidence>
<sequence length="388" mass="44225">MIDFLADRLNKIEKKGNLRVLPELKIEGKYVYVENRCMLNLSSNDYLGLASSFYSNKDFDRKETKFASSSSRLLTGNSIEYRQLENRLSELYYSRAVLLFNSGYHANIGILPAITTRRSLILADKLVHASIIDGIRLSEAKCIRFKHNDLNHLNSIVEREFNNYDIIVIVVESIYSMDGDISDLKALVKLKNKYDNIVLYVDEAHAVGVRGKNGLGCAEEQNVIPNIDFLIGTFGKALASYGAYVVCDEKKRNFLINTARSFIFSTALPSVNLRWSLYMLNKAVEMKQERMYLNNLSIKVHTVFNECVENNCSFSHIIPFIIGDSHRCSLYAKEIQKEGFYILPVRPPTVPEGTSRLRISLTAACTENEIDKLLSLMKNLDKNEIHIY</sequence>
<dbReference type="InterPro" id="IPR015424">
    <property type="entry name" value="PyrdxlP-dep_Trfase"/>
</dbReference>
<keyword evidence="9 13" id="KW-0663">Pyridoxal phosphate</keyword>
<keyword evidence="7" id="KW-0808">Transferase</keyword>
<evidence type="ECO:0000256" key="4">
    <source>
        <dbReference type="ARBA" id="ARBA00010008"/>
    </source>
</evidence>